<dbReference type="EMBL" id="CP029210">
    <property type="protein sequence ID" value="AWI54184.1"/>
    <property type="molecule type" value="Genomic_DNA"/>
</dbReference>
<evidence type="ECO:0000313" key="1">
    <source>
        <dbReference type="EMBL" id="AWI54184.1"/>
    </source>
</evidence>
<dbReference type="AlphaFoldDB" id="A0A2U8FUU6"/>
<dbReference type="Proteomes" id="UP000244892">
    <property type="component" value="Chromosome"/>
</dbReference>
<proteinExistence type="predicted"/>
<gene>
    <name evidence="1" type="ORF">DEH84_12710</name>
</gene>
<organism evidence="1 2">
    <name type="scientific">Aquabacterium olei</name>
    <dbReference type="NCBI Taxonomy" id="1296669"/>
    <lineage>
        <taxon>Bacteria</taxon>
        <taxon>Pseudomonadati</taxon>
        <taxon>Pseudomonadota</taxon>
        <taxon>Betaproteobacteria</taxon>
        <taxon>Burkholderiales</taxon>
        <taxon>Aquabacterium</taxon>
    </lineage>
</organism>
<keyword evidence="2" id="KW-1185">Reference proteome</keyword>
<accession>A0A2U8FUU6</accession>
<reference evidence="1 2" key="1">
    <citation type="submission" date="2018-05" db="EMBL/GenBank/DDBJ databases">
        <title>complete genome sequence of Aquabacterium olei NBRC 110486.</title>
        <authorList>
            <person name="Tang B."/>
            <person name="Chang J."/>
            <person name="Zhang L."/>
            <person name="Yang H."/>
        </authorList>
    </citation>
    <scope>NUCLEOTIDE SEQUENCE [LARGE SCALE GENOMIC DNA]</scope>
    <source>
        <strain evidence="1 2">NBRC 110486</strain>
    </source>
</reference>
<evidence type="ECO:0000313" key="2">
    <source>
        <dbReference type="Proteomes" id="UP000244892"/>
    </source>
</evidence>
<name>A0A2U8FUU6_9BURK</name>
<sequence length="222" mass="24393">MVAVALLVLTVWLALMATGAWLFWRHAEVRLALRDQPLTLTLPAGLQAAATVNRPLSSRLRASPRVPLEVDQRVRVRFEDALSARVALKTVLPVHTVVQVDQQVRVSAPVSLDVPVVRWLPPFKVTVPVQLVLPVQFKVPVDAQVPLDLDVLVSGRWPEDLSVPLKASWTLRAVLDAPLQAALTRETVFTLQGPVAPLALRIPAMDLRMPVSWMALVAAPPR</sequence>
<protein>
    <submittedName>
        <fullName evidence="1">Uncharacterized protein</fullName>
    </submittedName>
</protein>
<dbReference type="KEGG" id="aon:DEH84_12710"/>